<accession>A0A8R1U345</accession>
<gene>
    <name evidence="6" type="primary">WBGene00091031</name>
</gene>
<dbReference type="InterPro" id="IPR020103">
    <property type="entry name" value="PsdUridine_synth_cat_dom_sf"/>
</dbReference>
<dbReference type="PANTHER" id="PTHR13326">
    <property type="entry name" value="TRNA PSEUDOURIDINE SYNTHASE D"/>
    <property type="match status" value="1"/>
</dbReference>
<keyword evidence="3" id="KW-0413">Isomerase</keyword>
<dbReference type="GO" id="GO:0003723">
    <property type="term" value="F:RNA binding"/>
    <property type="evidence" value="ECO:0007669"/>
    <property type="project" value="InterPro"/>
</dbReference>
<protein>
    <submittedName>
        <fullName evidence="6">TRUD domain-containing protein</fullName>
    </submittedName>
</protein>
<feature type="region of interest" description="Disordered" evidence="5">
    <location>
        <begin position="567"/>
        <end position="586"/>
    </location>
</feature>
<dbReference type="GO" id="GO:0009982">
    <property type="term" value="F:pseudouridine synthase activity"/>
    <property type="evidence" value="ECO:0000318"/>
    <property type="project" value="GO_Central"/>
</dbReference>
<evidence type="ECO:0000313" key="6">
    <source>
        <dbReference type="EnsemblMetazoa" id="PPA01477.1"/>
    </source>
</evidence>
<organism evidence="6 7">
    <name type="scientific">Pristionchus pacificus</name>
    <name type="common">Parasitic nematode worm</name>
    <dbReference type="NCBI Taxonomy" id="54126"/>
    <lineage>
        <taxon>Eukaryota</taxon>
        <taxon>Metazoa</taxon>
        <taxon>Ecdysozoa</taxon>
        <taxon>Nematoda</taxon>
        <taxon>Chromadorea</taxon>
        <taxon>Rhabditida</taxon>
        <taxon>Rhabditina</taxon>
        <taxon>Diplogasteromorpha</taxon>
        <taxon>Diplogasteroidea</taxon>
        <taxon>Neodiplogasteridae</taxon>
        <taxon>Pristionchus</taxon>
    </lineage>
</organism>
<evidence type="ECO:0000256" key="4">
    <source>
        <dbReference type="ARBA" id="ARBA00036943"/>
    </source>
</evidence>
<accession>A0A2A6BXC1</accession>
<reference evidence="6" key="2">
    <citation type="submission" date="2022-06" db="UniProtKB">
        <authorList>
            <consortium name="EnsemblMetazoa"/>
        </authorList>
    </citation>
    <scope>IDENTIFICATION</scope>
    <source>
        <strain evidence="6">PS312</strain>
    </source>
</reference>
<sequence>MEAEFGLTAFIGADRKETIDCVLKRLYSDFIVQEIDANGEAARLVTLEEARDATKSIQQGAAAFLDASVARPDFLSEEFVAECDAVFERREQQAKVDTAALDKPTRTSVHGFIRSRYGGELESELVKEEIVVKRKKPGKRKRWARDMPPYTHFTMAKENKETAYALGIVAKMSGCNQSLFKTCGLKDRRAVTAQRVSAFQVDIDKLLNLNSRLRGIVLYDMSYEREGVRTGSHWGNRFSIVLRDINPAAESTLESRLSEWAELGFINYFGTQRFGSCETRTADVGRLILQRNWKEAVEMILGGAARQGLDTVQAAIEHWKATGDAGAACKFLQGAQQFASVEGNILRSLSKNKTWQEAVLWLPPNIRSLYVHAYQSLLWNKLASERVVATGVAVLEGDVDTDANVLPKADSSPFQVCVPLPNSACAEREGWVFDEYKKVLETDGISWDSFRTLEKNFSLGDSSKLILRPLFLRPGNVEWKFVRGRGAGEQIQRDLTAVPDVGLENGAAAAADSVGNGAAAARKAAADPEAKLALWMRFDLPSGCYATVALREITACDMGKRYQKELNAKGEPASEEGEEQEEQGEVKKELRTLLRIKEPPKMQRWGVKKTVEEEAEGEPAKKKAVKVEEEVDAETTPAQNEVNEEEKTEMQASDLRKFIVDTAEKQLGVEGYELINRQTPLPQVGLDEYKPTTAPAHRCALSVHVSVVSVEPLAATVTIMRQLEGGEVEFEQPIVVRPSDAEARVHEAIAVALRKAGEVSLSRMLSLLPVQHALLKKLGPRDVARLLYASRSVRAALTTRNVDVAYWKPRFQRDFPDENEVEDATSPSTYRRLYSCRAMRELEEKRNRKRANRPRMIDSPDLFDDGLLQPAHPQLPRPAVTPPRPGRPHAPDPDMPQGPLGGDPNDPRRPGMNPLRDPFAPDRNPFAPGYGYDVLPNRPGAPRGPRFHDNNDYI</sequence>
<dbReference type="PROSITE" id="PS50984">
    <property type="entry name" value="TRUD"/>
    <property type="match status" value="1"/>
</dbReference>
<feature type="compositionally biased region" description="Acidic residues" evidence="5">
    <location>
        <begin position="573"/>
        <end position="583"/>
    </location>
</feature>
<name>A0A2A6BXC1_PRIPA</name>
<dbReference type="Gene3D" id="3.30.2350.20">
    <property type="entry name" value="TruD, catalytic domain"/>
    <property type="match status" value="2"/>
</dbReference>
<feature type="compositionally biased region" description="Pro residues" evidence="5">
    <location>
        <begin position="873"/>
        <end position="885"/>
    </location>
</feature>
<dbReference type="InterPro" id="IPR020119">
    <property type="entry name" value="PsdUridine_synth_TruD_CS"/>
</dbReference>
<dbReference type="CDD" id="cd02576">
    <property type="entry name" value="PseudoU_synth_ScPUS7"/>
    <property type="match status" value="1"/>
</dbReference>
<proteinExistence type="inferred from homology"/>
<dbReference type="AlphaFoldDB" id="A0A2A6BXC1"/>
<dbReference type="NCBIfam" id="TIGR00094">
    <property type="entry name" value="tRNA_TruD_broad"/>
    <property type="match status" value="1"/>
</dbReference>
<dbReference type="PANTHER" id="PTHR13326:SF31">
    <property type="entry name" value="PSEUDOURIDYLATE SYNTHASE 7 HOMOLOG"/>
    <property type="match status" value="1"/>
</dbReference>
<dbReference type="FunFam" id="3.30.2350.20:FF:000017">
    <property type="entry name" value="Putative pseudouridine synthase B0024.11"/>
    <property type="match status" value="1"/>
</dbReference>
<dbReference type="GO" id="GO:0005634">
    <property type="term" value="C:nucleus"/>
    <property type="evidence" value="ECO:0000318"/>
    <property type="project" value="GO_Central"/>
</dbReference>
<reference evidence="7" key="1">
    <citation type="journal article" date="2008" name="Nat. Genet.">
        <title>The Pristionchus pacificus genome provides a unique perspective on nematode lifestyle and parasitism.</title>
        <authorList>
            <person name="Dieterich C."/>
            <person name="Clifton S.W."/>
            <person name="Schuster L.N."/>
            <person name="Chinwalla A."/>
            <person name="Delehaunty K."/>
            <person name="Dinkelacker I."/>
            <person name="Fulton L."/>
            <person name="Fulton R."/>
            <person name="Godfrey J."/>
            <person name="Minx P."/>
            <person name="Mitreva M."/>
            <person name="Roeseler W."/>
            <person name="Tian H."/>
            <person name="Witte H."/>
            <person name="Yang S.P."/>
            <person name="Wilson R.K."/>
            <person name="Sommer R.J."/>
        </authorList>
    </citation>
    <scope>NUCLEOTIDE SEQUENCE [LARGE SCALE GENOMIC DNA]</scope>
    <source>
        <strain evidence="7">PS312</strain>
    </source>
</reference>
<evidence type="ECO:0000256" key="2">
    <source>
        <dbReference type="ARBA" id="ARBA00022694"/>
    </source>
</evidence>
<dbReference type="SUPFAM" id="SSF55120">
    <property type="entry name" value="Pseudouridine synthase"/>
    <property type="match status" value="1"/>
</dbReference>
<comment type="catalytic activity">
    <reaction evidence="4">
        <text>a uridine in tRNA = a pseudouridine in tRNA</text>
        <dbReference type="Rhea" id="RHEA:54572"/>
        <dbReference type="Rhea" id="RHEA-COMP:13339"/>
        <dbReference type="Rhea" id="RHEA-COMP:13934"/>
        <dbReference type="ChEBI" id="CHEBI:65314"/>
        <dbReference type="ChEBI" id="CHEBI:65315"/>
    </reaction>
</comment>
<evidence type="ECO:0000256" key="5">
    <source>
        <dbReference type="SAM" id="MobiDB-lite"/>
    </source>
</evidence>
<evidence type="ECO:0000256" key="3">
    <source>
        <dbReference type="ARBA" id="ARBA00023235"/>
    </source>
</evidence>
<evidence type="ECO:0000256" key="1">
    <source>
        <dbReference type="ARBA" id="ARBA00007953"/>
    </source>
</evidence>
<dbReference type="EnsemblMetazoa" id="PPA01477.1">
    <property type="protein sequence ID" value="PPA01477.1"/>
    <property type="gene ID" value="WBGene00091031"/>
</dbReference>
<dbReference type="InterPro" id="IPR001656">
    <property type="entry name" value="PsdUridine_synth_TruD"/>
</dbReference>
<dbReference type="GO" id="GO:0008033">
    <property type="term" value="P:tRNA processing"/>
    <property type="evidence" value="ECO:0007669"/>
    <property type="project" value="UniProtKB-KW"/>
</dbReference>
<keyword evidence="7" id="KW-1185">Reference proteome</keyword>
<feature type="compositionally biased region" description="Basic and acidic residues" evidence="5">
    <location>
        <begin position="618"/>
        <end position="628"/>
    </location>
</feature>
<comment type="similarity">
    <text evidence="1">Belongs to the pseudouridine synthase TruD family.</text>
</comment>
<dbReference type="Pfam" id="PF01142">
    <property type="entry name" value="TruD"/>
    <property type="match status" value="1"/>
</dbReference>
<dbReference type="InterPro" id="IPR042214">
    <property type="entry name" value="TruD_catalytic"/>
</dbReference>
<dbReference type="Proteomes" id="UP000005239">
    <property type="component" value="Unassembled WGS sequence"/>
</dbReference>
<dbReference type="PROSITE" id="PS01268">
    <property type="entry name" value="UPF0024"/>
    <property type="match status" value="1"/>
</dbReference>
<keyword evidence="2" id="KW-0819">tRNA processing</keyword>
<dbReference type="GO" id="GO:0001522">
    <property type="term" value="P:pseudouridine synthesis"/>
    <property type="evidence" value="ECO:0000318"/>
    <property type="project" value="GO_Central"/>
</dbReference>
<dbReference type="InterPro" id="IPR011760">
    <property type="entry name" value="PsdUridine_synth_TruD_insert"/>
</dbReference>
<feature type="region of interest" description="Disordered" evidence="5">
    <location>
        <begin position="844"/>
        <end position="954"/>
    </location>
</feature>
<feature type="region of interest" description="Disordered" evidence="5">
    <location>
        <begin position="605"/>
        <end position="650"/>
    </location>
</feature>
<evidence type="ECO:0000313" key="7">
    <source>
        <dbReference type="Proteomes" id="UP000005239"/>
    </source>
</evidence>